<evidence type="ECO:0000256" key="2">
    <source>
        <dbReference type="SAM" id="SignalP"/>
    </source>
</evidence>
<proteinExistence type="predicted"/>
<feature type="region of interest" description="Disordered" evidence="1">
    <location>
        <begin position="78"/>
        <end position="101"/>
    </location>
</feature>
<evidence type="ECO:0000313" key="4">
    <source>
        <dbReference type="Proteomes" id="UP001305647"/>
    </source>
</evidence>
<keyword evidence="2" id="KW-0732">Signal</keyword>
<dbReference type="EMBL" id="MU863627">
    <property type="protein sequence ID" value="KAK4104168.1"/>
    <property type="molecule type" value="Genomic_DNA"/>
</dbReference>
<feature type="signal peptide" evidence="2">
    <location>
        <begin position="1"/>
        <end position="20"/>
    </location>
</feature>
<comment type="caution">
    <text evidence="3">The sequence shown here is derived from an EMBL/GenBank/DDBJ whole genome shotgun (WGS) entry which is preliminary data.</text>
</comment>
<name>A0AAN6Q5Y8_9PEZI</name>
<protein>
    <submittedName>
        <fullName evidence="3">Uncharacterized protein</fullName>
    </submittedName>
</protein>
<evidence type="ECO:0000256" key="1">
    <source>
        <dbReference type="SAM" id="MobiDB-lite"/>
    </source>
</evidence>
<reference evidence="3" key="2">
    <citation type="submission" date="2023-05" db="EMBL/GenBank/DDBJ databases">
        <authorList>
            <consortium name="Lawrence Berkeley National Laboratory"/>
            <person name="Steindorff A."/>
            <person name="Hensen N."/>
            <person name="Bonometti L."/>
            <person name="Westerberg I."/>
            <person name="Brannstrom I.O."/>
            <person name="Guillou S."/>
            <person name="Cros-Aarteil S."/>
            <person name="Calhoun S."/>
            <person name="Haridas S."/>
            <person name="Kuo A."/>
            <person name="Mondo S."/>
            <person name="Pangilinan J."/>
            <person name="Riley R."/>
            <person name="Labutti K."/>
            <person name="Andreopoulos B."/>
            <person name="Lipzen A."/>
            <person name="Chen C."/>
            <person name="Yanf M."/>
            <person name="Daum C."/>
            <person name="Ng V."/>
            <person name="Clum A."/>
            <person name="Ohm R."/>
            <person name="Martin F."/>
            <person name="Silar P."/>
            <person name="Natvig D."/>
            <person name="Lalanne C."/>
            <person name="Gautier V."/>
            <person name="Ament-Velasquez S.L."/>
            <person name="Kruys A."/>
            <person name="Hutchinson M.I."/>
            <person name="Powell A.J."/>
            <person name="Barry K."/>
            <person name="Miller A.N."/>
            <person name="Grigoriev I.V."/>
            <person name="Debuchy R."/>
            <person name="Gladieux P."/>
            <person name="Thoren M.H."/>
            <person name="Johannesson H."/>
        </authorList>
    </citation>
    <scope>NUCLEOTIDE SEQUENCE</scope>
    <source>
        <strain evidence="3">CBS 757.83</strain>
    </source>
</reference>
<dbReference type="AlphaFoldDB" id="A0AAN6Q5Y8"/>
<sequence>MKTADLLAAALVSAAGRCSADFTNSFDGITTGSGVALTWEPVPPEQYPLYITATVIEKSAGGSGAADGYRVNITSRLGGGADRARAGEEEKTKKTALADDETSRHQWDFVHMDGCAVPAPLDPRRTVSG</sequence>
<keyword evidence="4" id="KW-1185">Reference proteome</keyword>
<feature type="chain" id="PRO_5042810099" evidence="2">
    <location>
        <begin position="21"/>
        <end position="129"/>
    </location>
</feature>
<organism evidence="3 4">
    <name type="scientific">Parathielavia hyrcaniae</name>
    <dbReference type="NCBI Taxonomy" id="113614"/>
    <lineage>
        <taxon>Eukaryota</taxon>
        <taxon>Fungi</taxon>
        <taxon>Dikarya</taxon>
        <taxon>Ascomycota</taxon>
        <taxon>Pezizomycotina</taxon>
        <taxon>Sordariomycetes</taxon>
        <taxon>Sordariomycetidae</taxon>
        <taxon>Sordariales</taxon>
        <taxon>Chaetomiaceae</taxon>
        <taxon>Parathielavia</taxon>
    </lineage>
</organism>
<dbReference type="Proteomes" id="UP001305647">
    <property type="component" value="Unassembled WGS sequence"/>
</dbReference>
<reference evidence="3" key="1">
    <citation type="journal article" date="2023" name="Mol. Phylogenet. Evol.">
        <title>Genome-scale phylogeny and comparative genomics of the fungal order Sordariales.</title>
        <authorList>
            <person name="Hensen N."/>
            <person name="Bonometti L."/>
            <person name="Westerberg I."/>
            <person name="Brannstrom I.O."/>
            <person name="Guillou S."/>
            <person name="Cros-Aarteil S."/>
            <person name="Calhoun S."/>
            <person name="Haridas S."/>
            <person name="Kuo A."/>
            <person name="Mondo S."/>
            <person name="Pangilinan J."/>
            <person name="Riley R."/>
            <person name="LaButti K."/>
            <person name="Andreopoulos B."/>
            <person name="Lipzen A."/>
            <person name="Chen C."/>
            <person name="Yan M."/>
            <person name="Daum C."/>
            <person name="Ng V."/>
            <person name="Clum A."/>
            <person name="Steindorff A."/>
            <person name="Ohm R.A."/>
            <person name="Martin F."/>
            <person name="Silar P."/>
            <person name="Natvig D.O."/>
            <person name="Lalanne C."/>
            <person name="Gautier V."/>
            <person name="Ament-Velasquez S.L."/>
            <person name="Kruys A."/>
            <person name="Hutchinson M.I."/>
            <person name="Powell A.J."/>
            <person name="Barry K."/>
            <person name="Miller A.N."/>
            <person name="Grigoriev I.V."/>
            <person name="Debuchy R."/>
            <person name="Gladieux P."/>
            <person name="Hiltunen Thoren M."/>
            <person name="Johannesson H."/>
        </authorList>
    </citation>
    <scope>NUCLEOTIDE SEQUENCE</scope>
    <source>
        <strain evidence="3">CBS 757.83</strain>
    </source>
</reference>
<accession>A0AAN6Q5Y8</accession>
<gene>
    <name evidence="3" type="ORF">N658DRAFT_493666</name>
</gene>
<feature type="compositionally biased region" description="Basic and acidic residues" evidence="1">
    <location>
        <begin position="82"/>
        <end position="101"/>
    </location>
</feature>
<evidence type="ECO:0000313" key="3">
    <source>
        <dbReference type="EMBL" id="KAK4104168.1"/>
    </source>
</evidence>